<gene>
    <name evidence="1" type="ORF">CKO42_05860</name>
</gene>
<keyword evidence="2" id="KW-1185">Reference proteome</keyword>
<dbReference type="Proteomes" id="UP001138768">
    <property type="component" value="Unassembled WGS sequence"/>
</dbReference>
<comment type="caution">
    <text evidence="1">The sequence shown here is derived from an EMBL/GenBank/DDBJ whole genome shotgun (WGS) entry which is preliminary data.</text>
</comment>
<reference evidence="1 2" key="1">
    <citation type="journal article" date="2020" name="Microorganisms">
        <title>Osmotic Adaptation and Compatible Solute Biosynthesis of Phototrophic Bacteria as Revealed from Genome Analyses.</title>
        <authorList>
            <person name="Imhoff J.F."/>
            <person name="Rahn T."/>
            <person name="Kunzel S."/>
            <person name="Keller A."/>
            <person name="Neulinger S.C."/>
        </authorList>
    </citation>
    <scope>NUCLEOTIDE SEQUENCE [LARGE SCALE GENOMIC DNA]</scope>
    <source>
        <strain evidence="1 2">DSM 25653</strain>
    </source>
</reference>
<dbReference type="AlphaFoldDB" id="A0A9X1B329"/>
<dbReference type="Gene3D" id="1.20.120.330">
    <property type="entry name" value="Nucleotidyltransferases domain 2"/>
    <property type="match status" value="1"/>
</dbReference>
<proteinExistence type="predicted"/>
<dbReference type="SUPFAM" id="SSF81593">
    <property type="entry name" value="Nucleotidyltransferase substrate binding subunit/domain"/>
    <property type="match status" value="1"/>
</dbReference>
<dbReference type="EMBL" id="NRRY01000006">
    <property type="protein sequence ID" value="MBK1617985.1"/>
    <property type="molecule type" value="Genomic_DNA"/>
</dbReference>
<sequence length="139" mass="15920">MTYALTVLAPWRPLTGERLETLDAETVQDLDQFVLRFGKLQDAIGSRLLPAVLGYLQEPYEHRPMLDKLNRLEQLGYLEQAEEWPRLRAIRNQFAPEYPDEPERNASVLNMAFEASDRLKAILDLVAQRLALTSEAPTP</sequence>
<evidence type="ECO:0000313" key="1">
    <source>
        <dbReference type="EMBL" id="MBK1617985.1"/>
    </source>
</evidence>
<protein>
    <submittedName>
        <fullName evidence="1">Uncharacterized protein</fullName>
    </submittedName>
</protein>
<name>A0A9X1B329_9GAMM</name>
<accession>A0A9X1B329</accession>
<organism evidence="1 2">
    <name type="scientific">Lamprobacter modestohalophilus</name>
    <dbReference type="NCBI Taxonomy" id="1064514"/>
    <lineage>
        <taxon>Bacteria</taxon>
        <taxon>Pseudomonadati</taxon>
        <taxon>Pseudomonadota</taxon>
        <taxon>Gammaproteobacteria</taxon>
        <taxon>Chromatiales</taxon>
        <taxon>Chromatiaceae</taxon>
        <taxon>Lamprobacter</taxon>
    </lineage>
</organism>
<evidence type="ECO:0000313" key="2">
    <source>
        <dbReference type="Proteomes" id="UP001138768"/>
    </source>
</evidence>